<protein>
    <submittedName>
        <fullName evidence="3">Uncharacterized protein</fullName>
    </submittedName>
</protein>
<gene>
    <name evidence="3" type="ORF">H0H81_011844</name>
</gene>
<dbReference type="AlphaFoldDB" id="A0A9P7GP10"/>
<name>A0A9P7GP10_9AGAR</name>
<reference evidence="3" key="2">
    <citation type="submission" date="2021-10" db="EMBL/GenBank/DDBJ databases">
        <title>Phylogenomics reveals ancestral predisposition of the termite-cultivated fungus Termitomyces towards a domesticated lifestyle.</title>
        <authorList>
            <person name="Auxier B."/>
            <person name="Grum-Grzhimaylo A."/>
            <person name="Cardenas M.E."/>
            <person name="Lodge J.D."/>
            <person name="Laessoe T."/>
            <person name="Pedersen O."/>
            <person name="Smith M.E."/>
            <person name="Kuyper T.W."/>
            <person name="Franco-Molano E.A."/>
            <person name="Baroni T.J."/>
            <person name="Aanen D.K."/>
        </authorList>
    </citation>
    <scope>NUCLEOTIDE SEQUENCE</scope>
    <source>
        <strain evidence="3">D49</strain>
    </source>
</reference>
<keyword evidence="1" id="KW-0175">Coiled coil</keyword>
<accession>A0A9P7GP10</accession>
<comment type="caution">
    <text evidence="3">The sequence shown here is derived from an EMBL/GenBank/DDBJ whole genome shotgun (WGS) entry which is preliminary data.</text>
</comment>
<reference evidence="3" key="1">
    <citation type="submission" date="2021-02" db="EMBL/GenBank/DDBJ databases">
        <authorList>
            <person name="Nieuwenhuis M."/>
            <person name="Van De Peppel L.J.J."/>
        </authorList>
    </citation>
    <scope>NUCLEOTIDE SEQUENCE</scope>
    <source>
        <strain evidence="3">D49</strain>
    </source>
</reference>
<feature type="region of interest" description="Disordered" evidence="2">
    <location>
        <begin position="194"/>
        <end position="225"/>
    </location>
</feature>
<sequence length="403" mass="45308">MLSDQIDRLSRNTRAIRGIAAQTASSHLTLFTNAVLSVPLGDLIRDIDPAELGLFSLQSSQPTRAEFTGATPLRKQRDDVHKTNEIEPETYAEAALKCIDRYHTIRPMPRGQSQINTILERLALVRDNIQNLSDTLRQAQSTQERSLKSLIDEEEERIRNLQVRLKQLNERVRHLIIFRPPFYLRLSRKNNAQKPLADRRLAGVRPTPKTKPPPPPLSPQEDDFWNTPAVGARTLRFTDNLMDEQVDLGDITTSFISPIHYSKPGALSPPVRDDSFVQDPLVPLSFERNDDDDEKGHLEEEKDISELDGEKKIVLQNHFPEPDITEPGCSPAPKPQEVAHETNMPAVLNTPDASTVKVKVNSEVERITARIWTTIGDLIMPGHPFDTSSHGLGAKPPRAKETL</sequence>
<dbReference type="OrthoDB" id="3262547at2759"/>
<evidence type="ECO:0000256" key="1">
    <source>
        <dbReference type="SAM" id="Coils"/>
    </source>
</evidence>
<keyword evidence="4" id="KW-1185">Reference proteome</keyword>
<dbReference type="EMBL" id="JABCKI010000042">
    <property type="protein sequence ID" value="KAG5653618.1"/>
    <property type="molecule type" value="Genomic_DNA"/>
</dbReference>
<dbReference type="Proteomes" id="UP000717328">
    <property type="component" value="Unassembled WGS sequence"/>
</dbReference>
<feature type="region of interest" description="Disordered" evidence="2">
    <location>
        <begin position="383"/>
        <end position="403"/>
    </location>
</feature>
<evidence type="ECO:0000313" key="3">
    <source>
        <dbReference type="EMBL" id="KAG5653618.1"/>
    </source>
</evidence>
<organism evidence="3 4">
    <name type="scientific">Sphagnurus paluster</name>
    <dbReference type="NCBI Taxonomy" id="117069"/>
    <lineage>
        <taxon>Eukaryota</taxon>
        <taxon>Fungi</taxon>
        <taxon>Dikarya</taxon>
        <taxon>Basidiomycota</taxon>
        <taxon>Agaricomycotina</taxon>
        <taxon>Agaricomycetes</taxon>
        <taxon>Agaricomycetidae</taxon>
        <taxon>Agaricales</taxon>
        <taxon>Tricholomatineae</taxon>
        <taxon>Lyophyllaceae</taxon>
        <taxon>Sphagnurus</taxon>
    </lineage>
</organism>
<feature type="coiled-coil region" evidence="1">
    <location>
        <begin position="122"/>
        <end position="171"/>
    </location>
</feature>
<evidence type="ECO:0000256" key="2">
    <source>
        <dbReference type="SAM" id="MobiDB-lite"/>
    </source>
</evidence>
<feature type="compositionally biased region" description="Pro residues" evidence="2">
    <location>
        <begin position="209"/>
        <end position="218"/>
    </location>
</feature>
<proteinExistence type="predicted"/>
<evidence type="ECO:0000313" key="4">
    <source>
        <dbReference type="Proteomes" id="UP000717328"/>
    </source>
</evidence>